<proteinExistence type="predicted"/>
<dbReference type="InParanoid" id="A0A2G5CRX3"/>
<keyword evidence="2" id="KW-1185">Reference proteome</keyword>
<organism evidence="1 2">
    <name type="scientific">Aquilegia coerulea</name>
    <name type="common">Rocky mountain columbine</name>
    <dbReference type="NCBI Taxonomy" id="218851"/>
    <lineage>
        <taxon>Eukaryota</taxon>
        <taxon>Viridiplantae</taxon>
        <taxon>Streptophyta</taxon>
        <taxon>Embryophyta</taxon>
        <taxon>Tracheophyta</taxon>
        <taxon>Spermatophyta</taxon>
        <taxon>Magnoliopsida</taxon>
        <taxon>Ranunculales</taxon>
        <taxon>Ranunculaceae</taxon>
        <taxon>Thalictroideae</taxon>
        <taxon>Aquilegia</taxon>
    </lineage>
</organism>
<dbReference type="EMBL" id="KZ305056">
    <property type="protein sequence ID" value="PIA34023.1"/>
    <property type="molecule type" value="Genomic_DNA"/>
</dbReference>
<reference evidence="1 2" key="1">
    <citation type="submission" date="2017-09" db="EMBL/GenBank/DDBJ databases">
        <title>WGS assembly of Aquilegia coerulea Goldsmith.</title>
        <authorList>
            <person name="Hodges S."/>
            <person name="Kramer E."/>
            <person name="Nordborg M."/>
            <person name="Tomkins J."/>
            <person name="Borevitz J."/>
            <person name="Derieg N."/>
            <person name="Yan J."/>
            <person name="Mihaltcheva S."/>
            <person name="Hayes R.D."/>
            <person name="Rokhsar D."/>
        </authorList>
    </citation>
    <scope>NUCLEOTIDE SEQUENCE [LARGE SCALE GENOMIC DNA]</scope>
    <source>
        <strain evidence="2">cv. Goldsmith</strain>
    </source>
</reference>
<evidence type="ECO:0000313" key="1">
    <source>
        <dbReference type="EMBL" id="PIA34023.1"/>
    </source>
</evidence>
<evidence type="ECO:0000313" key="2">
    <source>
        <dbReference type="Proteomes" id="UP000230069"/>
    </source>
</evidence>
<dbReference type="Proteomes" id="UP000230069">
    <property type="component" value="Unassembled WGS sequence"/>
</dbReference>
<protein>
    <submittedName>
        <fullName evidence="1">Uncharacterized protein</fullName>
    </submittedName>
</protein>
<accession>A0A2G5CRX3</accession>
<gene>
    <name evidence="1" type="ORF">AQUCO_03900135v1</name>
</gene>
<sequence length="100" mass="11313">MENSFTHLIVCRESIEVYIFVICSTLIFLFPPSGHFLTESPLAQVSACQLRTRCVEAKGYSPTDCSPLVSNHTLIPLCLNIVHNLKAYAIVYPWMCKFKC</sequence>
<dbReference type="AlphaFoldDB" id="A0A2G5CRX3"/>
<name>A0A2G5CRX3_AQUCA</name>